<accession>A0A1E3M076</accession>
<dbReference type="RefSeq" id="WP_069318895.1">
    <property type="nucleotide sequence ID" value="NZ_MDDS01000005.1"/>
</dbReference>
<dbReference type="GO" id="GO:0003676">
    <property type="term" value="F:nucleic acid binding"/>
    <property type="evidence" value="ECO:0007669"/>
    <property type="project" value="InterPro"/>
</dbReference>
<dbReference type="InterPro" id="IPR010718">
    <property type="entry name" value="DUF1294"/>
</dbReference>
<dbReference type="AlphaFoldDB" id="A0A1E3M076"/>
<name>A0A1E3M076_9SPHN</name>
<keyword evidence="1" id="KW-0472">Membrane</keyword>
<evidence type="ECO:0000313" key="3">
    <source>
        <dbReference type="Proteomes" id="UP000094487"/>
    </source>
</evidence>
<evidence type="ECO:0000313" key="2">
    <source>
        <dbReference type="EMBL" id="ODP39394.1"/>
    </source>
</evidence>
<gene>
    <name evidence="2" type="ORF">BFL28_09915</name>
</gene>
<dbReference type="InterPro" id="IPR012156">
    <property type="entry name" value="Cold_shock_CspA"/>
</dbReference>
<dbReference type="Pfam" id="PF06961">
    <property type="entry name" value="DUF1294"/>
    <property type="match status" value="1"/>
</dbReference>
<feature type="transmembrane region" description="Helical" evidence="1">
    <location>
        <begin position="63"/>
        <end position="83"/>
    </location>
</feature>
<dbReference type="OrthoDB" id="72963at2"/>
<keyword evidence="1" id="KW-0812">Transmembrane</keyword>
<evidence type="ECO:0000256" key="1">
    <source>
        <dbReference type="SAM" id="Phobius"/>
    </source>
</evidence>
<proteinExistence type="predicted"/>
<keyword evidence="1" id="KW-1133">Transmembrane helix</keyword>
<dbReference type="Proteomes" id="UP000094487">
    <property type="component" value="Unassembled WGS sequence"/>
</dbReference>
<protein>
    <submittedName>
        <fullName evidence="2">Cold-shock protein</fullName>
    </submittedName>
</protein>
<reference evidence="2 3" key="1">
    <citation type="submission" date="2016-08" db="EMBL/GenBank/DDBJ databases">
        <title>Draft genome of the agarase producing Sphingomonas sp. MCT13.</title>
        <authorList>
            <person name="D'Andrea M.M."/>
            <person name="Rossolini G.M."/>
            <person name="Thaller M.C."/>
        </authorList>
    </citation>
    <scope>NUCLEOTIDE SEQUENCE [LARGE SCALE GENOMIC DNA]</scope>
    <source>
        <strain evidence="2 3">MCT13</strain>
    </source>
</reference>
<dbReference type="EMBL" id="MDDS01000005">
    <property type="protein sequence ID" value="ODP39394.1"/>
    <property type="molecule type" value="Genomic_DNA"/>
</dbReference>
<organism evidence="2 3">
    <name type="scientific">Sphingomonas turrisvirgatae</name>
    <dbReference type="NCBI Taxonomy" id="1888892"/>
    <lineage>
        <taxon>Bacteria</taxon>
        <taxon>Pseudomonadati</taxon>
        <taxon>Pseudomonadota</taxon>
        <taxon>Alphaproteobacteria</taxon>
        <taxon>Sphingomonadales</taxon>
        <taxon>Sphingomonadaceae</taxon>
        <taxon>Sphingomonas</taxon>
    </lineage>
</organism>
<comment type="caution">
    <text evidence="2">The sequence shown here is derived from an EMBL/GenBank/DDBJ whole genome shotgun (WGS) entry which is preliminary data.</text>
</comment>
<keyword evidence="3" id="KW-1185">Reference proteome</keyword>
<sequence length="84" mass="9038">MLAALVAVNLWTFIVFGHDKARAMASGRRVSEANLLALAAIDGSPGALLARRVFRHKTRKQPFSAWLWGIVAVQTGAVVGLLLL</sequence>
<dbReference type="PIRSF" id="PIRSF002599">
    <property type="entry name" value="Cold_shock_A"/>
    <property type="match status" value="1"/>
</dbReference>